<name>A0A1K1QIU3_9BACT</name>
<accession>A0A1K1QIU3</accession>
<feature type="domain" description="SGNH hydrolase-type esterase" evidence="1">
    <location>
        <begin position="53"/>
        <end position="227"/>
    </location>
</feature>
<dbReference type="Pfam" id="PF13472">
    <property type="entry name" value="Lipase_GDSL_2"/>
    <property type="match status" value="1"/>
</dbReference>
<dbReference type="Proteomes" id="UP000183788">
    <property type="component" value="Unassembled WGS sequence"/>
</dbReference>
<dbReference type="EMBL" id="FPIZ01000008">
    <property type="protein sequence ID" value="SFW59693.1"/>
    <property type="molecule type" value="Genomic_DNA"/>
</dbReference>
<evidence type="ECO:0000313" key="2">
    <source>
        <dbReference type="EMBL" id="SFW59693.1"/>
    </source>
</evidence>
<evidence type="ECO:0000259" key="1">
    <source>
        <dbReference type="Pfam" id="PF13472"/>
    </source>
</evidence>
<dbReference type="AlphaFoldDB" id="A0A1K1QIU3"/>
<dbReference type="InterPro" id="IPR036514">
    <property type="entry name" value="SGNH_hydro_sf"/>
</dbReference>
<gene>
    <name evidence="2" type="ORF">SAMN05661012_02796</name>
</gene>
<dbReference type="InterPro" id="IPR013830">
    <property type="entry name" value="SGNH_hydro"/>
</dbReference>
<dbReference type="GO" id="GO:0016788">
    <property type="term" value="F:hydrolase activity, acting on ester bonds"/>
    <property type="evidence" value="ECO:0007669"/>
    <property type="project" value="UniProtKB-ARBA"/>
</dbReference>
<evidence type="ECO:0000313" key="3">
    <source>
        <dbReference type="Proteomes" id="UP000183788"/>
    </source>
</evidence>
<dbReference type="STRING" id="1004.SAMN05661012_02796"/>
<sequence length="251" mass="28061">MLKRRFFYQEGANSLKTIPMTKLFLISFLFLTFQVKATSMTAPNDTAVYTYLALGDSYTIGEGVGENERFPVQAVKILKNSGIEVAEPRIVAKTGWTTIELNEELTTNPINETYDIVTLLIGVNDQYRGFPVDSYTPWFTKLLERAISYAGGKANHVVVISVPDWGVTPYAEGRDRDEIAGQIDLYNEANKAIAKKYKAKYLNITPDTRDVMQDAPSLLTKDQLHYSGQEMGMWAAKLSIIIKGILAPPAY</sequence>
<dbReference type="Gene3D" id="3.40.50.1110">
    <property type="entry name" value="SGNH hydrolase"/>
    <property type="match status" value="1"/>
</dbReference>
<proteinExistence type="predicted"/>
<organism evidence="2 3">
    <name type="scientific">Chitinophaga sancti</name>
    <dbReference type="NCBI Taxonomy" id="1004"/>
    <lineage>
        <taxon>Bacteria</taxon>
        <taxon>Pseudomonadati</taxon>
        <taxon>Bacteroidota</taxon>
        <taxon>Chitinophagia</taxon>
        <taxon>Chitinophagales</taxon>
        <taxon>Chitinophagaceae</taxon>
        <taxon>Chitinophaga</taxon>
    </lineage>
</organism>
<reference evidence="2 3" key="1">
    <citation type="submission" date="2016-11" db="EMBL/GenBank/DDBJ databases">
        <authorList>
            <person name="Jaros S."/>
            <person name="Januszkiewicz K."/>
            <person name="Wedrychowicz H."/>
        </authorList>
    </citation>
    <scope>NUCLEOTIDE SEQUENCE [LARGE SCALE GENOMIC DNA]</scope>
    <source>
        <strain evidence="2 3">DSM 784</strain>
    </source>
</reference>
<dbReference type="SUPFAM" id="SSF52266">
    <property type="entry name" value="SGNH hydrolase"/>
    <property type="match status" value="1"/>
</dbReference>
<protein>
    <submittedName>
        <fullName evidence="2">Lysophospholipase L1</fullName>
    </submittedName>
</protein>